<dbReference type="Proteomes" id="UP000823616">
    <property type="component" value="Unassembled WGS sequence"/>
</dbReference>
<evidence type="ECO:0000256" key="2">
    <source>
        <dbReference type="SAM" id="MobiDB-lite"/>
    </source>
</evidence>
<comment type="caution">
    <text evidence="3">The sequence shown here is derived from an EMBL/GenBank/DDBJ whole genome shotgun (WGS) entry which is preliminary data.</text>
</comment>
<feature type="coiled-coil region" evidence="1">
    <location>
        <begin position="35"/>
        <end position="62"/>
    </location>
</feature>
<reference evidence="3" key="2">
    <citation type="journal article" date="2021" name="PeerJ">
        <title>Extensive microbial diversity within the chicken gut microbiome revealed by metagenomics and culture.</title>
        <authorList>
            <person name="Gilroy R."/>
            <person name="Ravi A."/>
            <person name="Getino M."/>
            <person name="Pursley I."/>
            <person name="Horton D.L."/>
            <person name="Alikhan N.F."/>
            <person name="Baker D."/>
            <person name="Gharbi K."/>
            <person name="Hall N."/>
            <person name="Watson M."/>
            <person name="Adriaenssens E.M."/>
            <person name="Foster-Nyarko E."/>
            <person name="Jarju S."/>
            <person name="Secka A."/>
            <person name="Antonio M."/>
            <person name="Oren A."/>
            <person name="Chaudhuri R.R."/>
            <person name="La Ragione R."/>
            <person name="Hildebrand F."/>
            <person name="Pallen M.J."/>
        </authorList>
    </citation>
    <scope>NUCLEOTIDE SEQUENCE</scope>
    <source>
        <strain evidence="3">B3-4054</strain>
    </source>
</reference>
<protein>
    <recommendedName>
        <fullName evidence="5">Exonuclease SbcC</fullName>
    </recommendedName>
</protein>
<name>A0A9D9HGI3_9SPIR</name>
<dbReference type="EMBL" id="JADIMS010000089">
    <property type="protein sequence ID" value="MBO8450481.1"/>
    <property type="molecule type" value="Genomic_DNA"/>
</dbReference>
<feature type="region of interest" description="Disordered" evidence="2">
    <location>
        <begin position="127"/>
        <end position="163"/>
    </location>
</feature>
<feature type="coiled-coil region" evidence="1">
    <location>
        <begin position="282"/>
        <end position="441"/>
    </location>
</feature>
<keyword evidence="1" id="KW-0175">Coiled coil</keyword>
<feature type="region of interest" description="Disordered" evidence="2">
    <location>
        <begin position="195"/>
        <end position="219"/>
    </location>
</feature>
<gene>
    <name evidence="3" type="ORF">IAA96_05175</name>
</gene>
<dbReference type="Gene3D" id="3.40.50.300">
    <property type="entry name" value="P-loop containing nucleotide triphosphate hydrolases"/>
    <property type="match status" value="1"/>
</dbReference>
<evidence type="ECO:0000256" key="1">
    <source>
        <dbReference type="SAM" id="Coils"/>
    </source>
</evidence>
<evidence type="ECO:0008006" key="5">
    <source>
        <dbReference type="Google" id="ProtNLM"/>
    </source>
</evidence>
<feature type="non-terminal residue" evidence="3">
    <location>
        <position position="1"/>
    </location>
</feature>
<dbReference type="PANTHER" id="PTHR32114">
    <property type="entry name" value="ABC TRANSPORTER ABCH.3"/>
    <property type="match status" value="1"/>
</dbReference>
<feature type="region of interest" description="Disordered" evidence="2">
    <location>
        <begin position="230"/>
        <end position="249"/>
    </location>
</feature>
<feature type="compositionally biased region" description="Low complexity" evidence="2">
    <location>
        <begin position="200"/>
        <end position="213"/>
    </location>
</feature>
<accession>A0A9D9HGI3</accession>
<organism evidence="3 4">
    <name type="scientific">Candidatus Avitreponema avistercoris</name>
    <dbReference type="NCBI Taxonomy" id="2840705"/>
    <lineage>
        <taxon>Bacteria</taxon>
        <taxon>Pseudomonadati</taxon>
        <taxon>Spirochaetota</taxon>
        <taxon>Spirochaetia</taxon>
        <taxon>Spirochaetales</taxon>
        <taxon>Candidatus Avitreponema</taxon>
    </lineage>
</organism>
<dbReference type="InterPro" id="IPR027417">
    <property type="entry name" value="P-loop_NTPase"/>
</dbReference>
<proteinExistence type="predicted"/>
<dbReference type="SUPFAM" id="SSF52540">
    <property type="entry name" value="P-loop containing nucleoside triphosphate hydrolases"/>
    <property type="match status" value="1"/>
</dbReference>
<dbReference type="Pfam" id="PF13558">
    <property type="entry name" value="SbcC_Walker_B"/>
    <property type="match status" value="1"/>
</dbReference>
<dbReference type="AlphaFoldDB" id="A0A9D9HGI3"/>
<sequence>LFRRTAEELASVSQEIAAGGAGNTEQAVFAQSQKKAEAENRVRAIQEKAARTREYLEEKENRGNKKQEMDAAARYAEKAESIRKSAEENWKAAAARTKAEETAAMAAILAQDLTEGTPCPVCGSVHHPGSAPGKQSGDRLPRCKQEEADAQRAREQAETELQKAKETLARLRGEYESLAARTEKTEAAGGVFNSAEEAEQAAAQAQKEAQQAAGDFQAAEQAWKRMQALREKRDELQQTAAAQENDARQKEQILALRRADKERALKRFSEILPDKDADPKEAARARAACEEEKQRLNRLLAEFQNAYEQNAAEISRLEGAAKMLAASCSNLEQNLAGTEESLQKLCAAAGFRNPAEAEQAVLDAEEKKSLERQKSEFEKRKSALEAELALLQEKLREESAGEPPASETELQNERRILEEAVRENQNEREQAVIQLDALEKKHARWLAAKADYAGQENERGILCSLSADLQGKNPRNMKFESWILQRYLEEIVAYANARISRMSDDRYRLQTGSAFRKGSAMTGLDLEIFDSFTGQPRPAATLSGGETFIVSISLALGLADSIQSRAGGIQLEAVFIDEGFGTLDESFLELAMNIFDEIRGHRMVGIISHIKELEDRIPEKLEVRKKPSGGSWIARKSLEEKENCRRQA</sequence>
<dbReference type="PANTHER" id="PTHR32114:SF2">
    <property type="entry name" value="ABC TRANSPORTER ABCH.3"/>
    <property type="match status" value="1"/>
</dbReference>
<feature type="compositionally biased region" description="Basic and acidic residues" evidence="2">
    <location>
        <begin position="136"/>
        <end position="163"/>
    </location>
</feature>
<reference evidence="3" key="1">
    <citation type="submission" date="2020-10" db="EMBL/GenBank/DDBJ databases">
        <authorList>
            <person name="Gilroy R."/>
        </authorList>
    </citation>
    <scope>NUCLEOTIDE SEQUENCE</scope>
    <source>
        <strain evidence="3">B3-4054</strain>
    </source>
</reference>
<evidence type="ECO:0000313" key="3">
    <source>
        <dbReference type="EMBL" id="MBO8450481.1"/>
    </source>
</evidence>
<evidence type="ECO:0000313" key="4">
    <source>
        <dbReference type="Proteomes" id="UP000823616"/>
    </source>
</evidence>